<comment type="caution">
    <text evidence="1">The sequence shown here is derived from an EMBL/GenBank/DDBJ whole genome shotgun (WGS) entry which is preliminary data.</text>
</comment>
<dbReference type="PANTHER" id="PTHR46224:SF64">
    <property type="entry name" value="IQ MOTIF AND ANKYRIN REPEAT DOMAIN-CONTAINING PROTEIN 1"/>
    <property type="match status" value="1"/>
</dbReference>
<sequence>MGLAPFMDTKKQKKAYEAHWRLGLVTGQEGEARMAQDVVRVLLSAGANPAAQDDFGQTPYDVAAFLDCKEAASVLSPLVQETKTKSSVADLWYLMKKTHSEQVIQGIDIDNVDPFTVLQAAICQRNEAVFEALLKAGVDPKLTGPNGLTSVHTIAHWDLVSMMKILASYVKDLNVFSPLLLQVAATRKQSNKQMFELLINLGVNVNAIYQEIDGETLRTTGIPIPSYAAAHILAVGKHWWDIGAIESLCEAGADLEVLDGDGSTVLQFALNG</sequence>
<evidence type="ECO:0000313" key="2">
    <source>
        <dbReference type="Proteomes" id="UP000566819"/>
    </source>
</evidence>
<dbReference type="InterPro" id="IPR036770">
    <property type="entry name" value="Ankyrin_rpt-contain_sf"/>
</dbReference>
<dbReference type="PANTHER" id="PTHR46224">
    <property type="entry name" value="ANKYRIN REPEAT FAMILY PROTEIN"/>
    <property type="match status" value="1"/>
</dbReference>
<dbReference type="Gene3D" id="1.25.40.20">
    <property type="entry name" value="Ankyrin repeat-containing domain"/>
    <property type="match status" value="2"/>
</dbReference>
<dbReference type="SMART" id="SM00248">
    <property type="entry name" value="ANK"/>
    <property type="match status" value="3"/>
</dbReference>
<dbReference type="InterPro" id="IPR002110">
    <property type="entry name" value="Ankyrin_rpt"/>
</dbReference>
<dbReference type="AlphaFoldDB" id="A0A8H4RI68"/>
<dbReference type="InterPro" id="IPR051616">
    <property type="entry name" value="Cul2-RING_E3_ligase_SR"/>
</dbReference>
<dbReference type="SUPFAM" id="SSF48403">
    <property type="entry name" value="Ankyrin repeat"/>
    <property type="match status" value="1"/>
</dbReference>
<organism evidence="1 2">
    <name type="scientific">Cudoniella acicularis</name>
    <dbReference type="NCBI Taxonomy" id="354080"/>
    <lineage>
        <taxon>Eukaryota</taxon>
        <taxon>Fungi</taxon>
        <taxon>Dikarya</taxon>
        <taxon>Ascomycota</taxon>
        <taxon>Pezizomycotina</taxon>
        <taxon>Leotiomycetes</taxon>
        <taxon>Helotiales</taxon>
        <taxon>Tricladiaceae</taxon>
        <taxon>Cudoniella</taxon>
    </lineage>
</organism>
<name>A0A8H4RI68_9HELO</name>
<dbReference type="EMBL" id="JAAMPI010000785">
    <property type="protein sequence ID" value="KAF4628627.1"/>
    <property type="molecule type" value="Genomic_DNA"/>
</dbReference>
<dbReference type="OrthoDB" id="21416at2759"/>
<dbReference type="Proteomes" id="UP000566819">
    <property type="component" value="Unassembled WGS sequence"/>
</dbReference>
<keyword evidence="2" id="KW-1185">Reference proteome</keyword>
<evidence type="ECO:0000313" key="1">
    <source>
        <dbReference type="EMBL" id="KAF4628627.1"/>
    </source>
</evidence>
<protein>
    <submittedName>
        <fullName evidence="1">Uncharacterized protein</fullName>
    </submittedName>
</protein>
<gene>
    <name evidence="1" type="ORF">G7Y89_g9526</name>
</gene>
<reference evidence="1 2" key="1">
    <citation type="submission" date="2020-03" db="EMBL/GenBank/DDBJ databases">
        <title>Draft Genome Sequence of Cudoniella acicularis.</title>
        <authorList>
            <person name="Buettner E."/>
            <person name="Kellner H."/>
        </authorList>
    </citation>
    <scope>NUCLEOTIDE SEQUENCE [LARGE SCALE GENOMIC DNA]</scope>
    <source>
        <strain evidence="1 2">DSM 108380</strain>
    </source>
</reference>
<accession>A0A8H4RI68</accession>
<proteinExistence type="predicted"/>